<accession>A0ABQ1K653</accession>
<keyword evidence="3" id="KW-1185">Reference proteome</keyword>
<feature type="transmembrane region" description="Helical" evidence="1">
    <location>
        <begin position="51"/>
        <end position="70"/>
    </location>
</feature>
<dbReference type="Proteomes" id="UP000629025">
    <property type="component" value="Unassembled WGS sequence"/>
</dbReference>
<evidence type="ECO:0000313" key="3">
    <source>
        <dbReference type="Proteomes" id="UP000629025"/>
    </source>
</evidence>
<name>A0ABQ1K653_9GAMM</name>
<dbReference type="EMBL" id="BMIJ01000002">
    <property type="protein sequence ID" value="GGB86688.1"/>
    <property type="molecule type" value="Genomic_DNA"/>
</dbReference>
<keyword evidence="1" id="KW-0812">Transmembrane</keyword>
<feature type="transmembrane region" description="Helical" evidence="1">
    <location>
        <begin position="126"/>
        <end position="146"/>
    </location>
</feature>
<evidence type="ECO:0000313" key="2">
    <source>
        <dbReference type="EMBL" id="GGB86688.1"/>
    </source>
</evidence>
<protein>
    <submittedName>
        <fullName evidence="2">Membrane protein</fullName>
    </submittedName>
</protein>
<sequence>MSVYVLVKIIHILSASVLFGTGMGIAFFMLRAHLSGEKQSFISTSRAVVAADWLFTTPAVLVQLLTGLWLTHQLHFAYSSAWFVSVIGLFILVGLCWLPVVWIQLRLSRLAESHHGSPEYQRLMRLWIGLGIPAFLAMLVIFYLMVTKAGVGITLFN</sequence>
<proteinExistence type="predicted"/>
<keyword evidence="1" id="KW-0472">Membrane</keyword>
<dbReference type="InterPro" id="IPR018729">
    <property type="entry name" value="DUF2269_transmembrane"/>
</dbReference>
<reference evidence="3" key="1">
    <citation type="journal article" date="2019" name="Int. J. Syst. Evol. Microbiol.">
        <title>The Global Catalogue of Microorganisms (GCM) 10K type strain sequencing project: providing services to taxonomists for standard genome sequencing and annotation.</title>
        <authorList>
            <consortium name="The Broad Institute Genomics Platform"/>
            <consortium name="The Broad Institute Genome Sequencing Center for Infectious Disease"/>
            <person name="Wu L."/>
            <person name="Ma J."/>
        </authorList>
    </citation>
    <scope>NUCLEOTIDE SEQUENCE [LARGE SCALE GENOMIC DNA]</scope>
    <source>
        <strain evidence="3">CGMCC 1.15341</strain>
    </source>
</reference>
<keyword evidence="1" id="KW-1133">Transmembrane helix</keyword>
<feature type="transmembrane region" description="Helical" evidence="1">
    <location>
        <begin position="6"/>
        <end position="30"/>
    </location>
</feature>
<dbReference type="Pfam" id="PF10027">
    <property type="entry name" value="DUF2269"/>
    <property type="match status" value="1"/>
</dbReference>
<dbReference type="RefSeq" id="WP_188746090.1">
    <property type="nucleotide sequence ID" value="NZ_BMIJ01000002.1"/>
</dbReference>
<evidence type="ECO:0000256" key="1">
    <source>
        <dbReference type="SAM" id="Phobius"/>
    </source>
</evidence>
<comment type="caution">
    <text evidence="2">The sequence shown here is derived from an EMBL/GenBank/DDBJ whole genome shotgun (WGS) entry which is preliminary data.</text>
</comment>
<gene>
    <name evidence="2" type="ORF">GCM10011352_10700</name>
</gene>
<organism evidence="2 3">
    <name type="scientific">Marinobacterium zhoushanense</name>
    <dbReference type="NCBI Taxonomy" id="1679163"/>
    <lineage>
        <taxon>Bacteria</taxon>
        <taxon>Pseudomonadati</taxon>
        <taxon>Pseudomonadota</taxon>
        <taxon>Gammaproteobacteria</taxon>
        <taxon>Oceanospirillales</taxon>
        <taxon>Oceanospirillaceae</taxon>
        <taxon>Marinobacterium</taxon>
    </lineage>
</organism>
<feature type="transmembrane region" description="Helical" evidence="1">
    <location>
        <begin position="82"/>
        <end position="105"/>
    </location>
</feature>